<feature type="non-terminal residue" evidence="2">
    <location>
        <position position="97"/>
    </location>
</feature>
<dbReference type="InterPro" id="IPR004712">
    <property type="entry name" value="Na+/H+_antiporter_fungi"/>
</dbReference>
<reference evidence="2 3" key="1">
    <citation type="submission" date="2017-03" db="EMBL/GenBank/DDBJ databases">
        <title>Genomes of endolithic fungi from Antarctica.</title>
        <authorList>
            <person name="Coleine C."/>
            <person name="Masonjones S."/>
            <person name="Stajich J.E."/>
        </authorList>
    </citation>
    <scope>NUCLEOTIDE SEQUENCE [LARGE SCALE GENOMIC DNA]</scope>
    <source>
        <strain evidence="2 3">CCFEE 5184</strain>
    </source>
</reference>
<dbReference type="GO" id="GO:0030007">
    <property type="term" value="P:intracellular potassium ion homeostasis"/>
    <property type="evidence" value="ECO:0007669"/>
    <property type="project" value="TreeGrafter"/>
</dbReference>
<keyword evidence="3" id="KW-1185">Reference proteome</keyword>
<gene>
    <name evidence="2" type="ORF">B0A55_12221</name>
</gene>
<evidence type="ECO:0000256" key="1">
    <source>
        <dbReference type="SAM" id="Phobius"/>
    </source>
</evidence>
<evidence type="ECO:0000313" key="3">
    <source>
        <dbReference type="Proteomes" id="UP000309340"/>
    </source>
</evidence>
<evidence type="ECO:0000313" key="2">
    <source>
        <dbReference type="EMBL" id="TKA59773.1"/>
    </source>
</evidence>
<dbReference type="AlphaFoldDB" id="A0A4U0WC07"/>
<dbReference type="GO" id="GO:0015385">
    <property type="term" value="F:sodium:proton antiporter activity"/>
    <property type="evidence" value="ECO:0007669"/>
    <property type="project" value="InterPro"/>
</dbReference>
<name>A0A4U0WC07_9PEZI</name>
<feature type="transmembrane region" description="Helical" evidence="1">
    <location>
        <begin position="12"/>
        <end position="32"/>
    </location>
</feature>
<dbReference type="OrthoDB" id="2190219at2759"/>
<proteinExistence type="predicted"/>
<organism evidence="2 3">
    <name type="scientific">Friedmanniomyces simplex</name>
    <dbReference type="NCBI Taxonomy" id="329884"/>
    <lineage>
        <taxon>Eukaryota</taxon>
        <taxon>Fungi</taxon>
        <taxon>Dikarya</taxon>
        <taxon>Ascomycota</taxon>
        <taxon>Pezizomycotina</taxon>
        <taxon>Dothideomycetes</taxon>
        <taxon>Dothideomycetidae</taxon>
        <taxon>Mycosphaerellales</taxon>
        <taxon>Teratosphaeriaceae</taxon>
        <taxon>Friedmanniomyces</taxon>
    </lineage>
</organism>
<protein>
    <submittedName>
        <fullName evidence="2">Uncharacterized protein</fullName>
    </submittedName>
</protein>
<dbReference type="EMBL" id="NAJQ01001388">
    <property type="protein sequence ID" value="TKA59773.1"/>
    <property type="molecule type" value="Genomic_DNA"/>
</dbReference>
<dbReference type="Proteomes" id="UP000309340">
    <property type="component" value="Unassembled WGS sequence"/>
</dbReference>
<dbReference type="PANTHER" id="PTHR31382:SF2">
    <property type="entry name" value="CATION_H+ EXCHANGER DOMAIN-CONTAINING PROTEIN"/>
    <property type="match status" value="1"/>
</dbReference>
<accession>A0A4U0WC07</accession>
<dbReference type="GO" id="GO:0042391">
    <property type="term" value="P:regulation of membrane potential"/>
    <property type="evidence" value="ECO:0007669"/>
    <property type="project" value="InterPro"/>
</dbReference>
<dbReference type="GO" id="GO:0005886">
    <property type="term" value="C:plasma membrane"/>
    <property type="evidence" value="ECO:0007669"/>
    <property type="project" value="InterPro"/>
</dbReference>
<keyword evidence="1" id="KW-1133">Transmembrane helix</keyword>
<dbReference type="GO" id="GO:0036376">
    <property type="term" value="P:sodium ion export across plasma membrane"/>
    <property type="evidence" value="ECO:0007669"/>
    <property type="project" value="InterPro"/>
</dbReference>
<keyword evidence="1" id="KW-0472">Membrane</keyword>
<dbReference type="STRING" id="329884.A0A4U0WC07"/>
<keyword evidence="1" id="KW-0812">Transmembrane</keyword>
<sequence>MVWEQIEPTPAHLTYLLLSTFLISYTLFASFIRNRLHLSEPPIALIVGILLGPRALNWLSPTVDEQGGGWGWGDDVVQETTRVIVGIQVFAIGVELP</sequence>
<dbReference type="GO" id="GO:0120029">
    <property type="term" value="P:proton export across plasma membrane"/>
    <property type="evidence" value="ECO:0007669"/>
    <property type="project" value="InterPro"/>
</dbReference>
<comment type="caution">
    <text evidence="2">The sequence shown here is derived from an EMBL/GenBank/DDBJ whole genome shotgun (WGS) entry which is preliminary data.</text>
</comment>
<dbReference type="PANTHER" id="PTHR31382">
    <property type="entry name" value="NA(+)/H(+) ANTIPORTER"/>
    <property type="match status" value="1"/>
</dbReference>